<sequence>MTLKKSVWIPTVLCAAVAGTSSYIAFGEDSPVERSYFINEYAVATADAHEEILQKDAVLASASVQTVTANAIDVDELLVARGQVVAAGEELLTFRTEAAEREYERLQIQADAYADELDALETIASSLGYSGSNDPTGTLNLSEIGEQLTVDMELEVSILESPLQAAAIIDQRIIEVQRELDIIDSYLAMADEGEAALISPIDGTITAIETESGFITIEIYSAEQEYVTFVSDSEWQRLSEGQAATISAQLEDDSIEDEITGTVSVKHKVPATNSPAYAQIQQLDVYKDRPLYEVAIQADETLDPLPFGSIAQAKIVLNEELFAYKLPTAWIAPPPKNLPAPADDEAVVEGEEVIEDETVDIMLDDIQLDSSFYGEDNVYTLGYDGRVRLNPIDVSFTTGNASVTPTDLIDGTILLNATARDIYAETFLTMPTKKLEWSNLKQLSWEDYVKYLVF</sequence>
<gene>
    <name evidence="2" type="ORF">A6K76_14005</name>
</gene>
<dbReference type="RefSeq" id="WP_066465882.1">
    <property type="nucleotide sequence ID" value="NZ_MATO01000058.1"/>
</dbReference>
<organism evidence="2 3">
    <name type="scientific">Caryophanon latum</name>
    <dbReference type="NCBI Taxonomy" id="33977"/>
    <lineage>
        <taxon>Bacteria</taxon>
        <taxon>Bacillati</taxon>
        <taxon>Bacillota</taxon>
        <taxon>Bacilli</taxon>
        <taxon>Bacillales</taxon>
        <taxon>Caryophanaceae</taxon>
        <taxon>Caryophanon</taxon>
    </lineage>
</organism>
<keyword evidence="1" id="KW-0175">Coiled coil</keyword>
<protein>
    <submittedName>
        <fullName evidence="2">Uncharacterized protein</fullName>
    </submittedName>
</protein>
<keyword evidence="3" id="KW-1185">Reference proteome</keyword>
<comment type="caution">
    <text evidence="2">The sequence shown here is derived from an EMBL/GenBank/DDBJ whole genome shotgun (WGS) entry which is preliminary data.</text>
</comment>
<reference evidence="2 3" key="1">
    <citation type="submission" date="2016-07" db="EMBL/GenBank/DDBJ databases">
        <title>Caryophanon latum genome sequencing.</title>
        <authorList>
            <person name="Verma A."/>
            <person name="Pal Y."/>
            <person name="Krishnamurthi S."/>
        </authorList>
    </citation>
    <scope>NUCLEOTIDE SEQUENCE [LARGE SCALE GENOMIC DNA]</scope>
    <source>
        <strain evidence="2 3">DSM 14151</strain>
    </source>
</reference>
<proteinExistence type="predicted"/>
<dbReference type="AlphaFoldDB" id="A0A1C0YIR7"/>
<dbReference type="OrthoDB" id="2446145at2"/>
<feature type="coiled-coil region" evidence="1">
    <location>
        <begin position="96"/>
        <end position="123"/>
    </location>
</feature>
<accession>A0A1C0YIR7</accession>
<dbReference type="Proteomes" id="UP000093482">
    <property type="component" value="Unassembled WGS sequence"/>
</dbReference>
<evidence type="ECO:0000256" key="1">
    <source>
        <dbReference type="SAM" id="Coils"/>
    </source>
</evidence>
<dbReference type="EMBL" id="MATO01000058">
    <property type="protein sequence ID" value="OCS87043.1"/>
    <property type="molecule type" value="Genomic_DNA"/>
</dbReference>
<name>A0A1C0YIR7_9BACL</name>
<evidence type="ECO:0000313" key="2">
    <source>
        <dbReference type="EMBL" id="OCS87043.1"/>
    </source>
</evidence>
<evidence type="ECO:0000313" key="3">
    <source>
        <dbReference type="Proteomes" id="UP000093482"/>
    </source>
</evidence>